<evidence type="ECO:0000313" key="3">
    <source>
        <dbReference type="Proteomes" id="UP000831817"/>
    </source>
</evidence>
<dbReference type="EMBL" id="AP025698">
    <property type="protein sequence ID" value="BDH78803.1"/>
    <property type="molecule type" value="Genomic_DNA"/>
</dbReference>
<keyword evidence="1" id="KW-0812">Transmembrane</keyword>
<evidence type="ECO:0000256" key="1">
    <source>
        <dbReference type="SAM" id="Phobius"/>
    </source>
</evidence>
<sequence>MTLYDTIIEKIREIEEKTRMEARVTNISASAVLTAELTLVSTIFLAILMIRKLNIYIMVLFLLLVGVMLSSMTPITVILRREQTDSFYKMIFYVILTFGVLITLLYWGNINV</sequence>
<keyword evidence="3" id="KW-1185">Reference proteome</keyword>
<feature type="transmembrane region" description="Helical" evidence="1">
    <location>
        <begin position="91"/>
        <end position="108"/>
    </location>
</feature>
<name>A0ABN6PBL5_9EURY</name>
<reference evidence="2 3" key="1">
    <citation type="submission" date="2022-04" db="EMBL/GenBank/DDBJ databases">
        <title>Complete genome of Methanothermobacter tenebrarum strain RMAS.</title>
        <authorList>
            <person name="Nakamura K."/>
            <person name="Oshima K."/>
            <person name="Hattori M."/>
            <person name="Kamagata Y."/>
            <person name="Takamizawa K."/>
        </authorList>
    </citation>
    <scope>NUCLEOTIDE SEQUENCE [LARGE SCALE GENOMIC DNA]</scope>
    <source>
        <strain evidence="2 3">RMAS</strain>
    </source>
</reference>
<feature type="transmembrane region" description="Helical" evidence="1">
    <location>
        <begin position="55"/>
        <end position="79"/>
    </location>
</feature>
<accession>A0ABN6PBL5</accession>
<dbReference type="GeneID" id="71964689"/>
<proteinExistence type="predicted"/>
<gene>
    <name evidence="2" type="ORF">MTTB_01820</name>
</gene>
<dbReference type="RefSeq" id="WP_248564673.1">
    <property type="nucleotide sequence ID" value="NZ_AP025698.1"/>
</dbReference>
<keyword evidence="1" id="KW-0472">Membrane</keyword>
<organism evidence="2 3">
    <name type="scientific">Methanothermobacter tenebrarum</name>
    <dbReference type="NCBI Taxonomy" id="680118"/>
    <lineage>
        <taxon>Archaea</taxon>
        <taxon>Methanobacteriati</taxon>
        <taxon>Methanobacteriota</taxon>
        <taxon>Methanomada group</taxon>
        <taxon>Methanobacteria</taxon>
        <taxon>Methanobacteriales</taxon>
        <taxon>Methanobacteriaceae</taxon>
        <taxon>Methanothermobacter</taxon>
    </lineage>
</organism>
<protein>
    <recommendedName>
        <fullName evidence="4">Energy-converting hydrogenase B subunit G, EhbG</fullName>
    </recommendedName>
</protein>
<keyword evidence="1" id="KW-1133">Transmembrane helix</keyword>
<feature type="transmembrane region" description="Helical" evidence="1">
    <location>
        <begin position="27"/>
        <end position="49"/>
    </location>
</feature>
<evidence type="ECO:0008006" key="4">
    <source>
        <dbReference type="Google" id="ProtNLM"/>
    </source>
</evidence>
<dbReference type="Proteomes" id="UP000831817">
    <property type="component" value="Chromosome"/>
</dbReference>
<evidence type="ECO:0000313" key="2">
    <source>
        <dbReference type="EMBL" id="BDH78803.1"/>
    </source>
</evidence>